<proteinExistence type="predicted"/>
<dbReference type="AlphaFoldDB" id="A0A1M5B842"/>
<gene>
    <name evidence="1" type="ORF">SAMN05444392_11920</name>
</gene>
<dbReference type="Proteomes" id="UP000184476">
    <property type="component" value="Unassembled WGS sequence"/>
</dbReference>
<sequence>MAWIESEKGNTVREQIYGAPITGYTRSKHIFVGGSNGVPILKAK</sequence>
<accession>A0A1M5B842</accession>
<dbReference type="EMBL" id="FQVL01000019">
    <property type="protein sequence ID" value="SHF38477.1"/>
    <property type="molecule type" value="Genomic_DNA"/>
</dbReference>
<keyword evidence="2" id="KW-1185">Reference proteome</keyword>
<evidence type="ECO:0000313" key="1">
    <source>
        <dbReference type="EMBL" id="SHF38477.1"/>
    </source>
</evidence>
<protein>
    <submittedName>
        <fullName evidence="1">Uncharacterized protein</fullName>
    </submittedName>
</protein>
<reference evidence="1 2" key="1">
    <citation type="submission" date="2016-11" db="EMBL/GenBank/DDBJ databases">
        <authorList>
            <person name="Jaros S."/>
            <person name="Januszkiewicz K."/>
            <person name="Wedrychowicz H."/>
        </authorList>
    </citation>
    <scope>NUCLEOTIDE SEQUENCE [LARGE SCALE GENOMIC DNA]</scope>
    <source>
        <strain evidence="1 2">DSM 44666</strain>
    </source>
</reference>
<name>A0A1M5B842_9BACL</name>
<organism evidence="1 2">
    <name type="scientific">Seinonella peptonophila</name>
    <dbReference type="NCBI Taxonomy" id="112248"/>
    <lineage>
        <taxon>Bacteria</taxon>
        <taxon>Bacillati</taxon>
        <taxon>Bacillota</taxon>
        <taxon>Bacilli</taxon>
        <taxon>Bacillales</taxon>
        <taxon>Thermoactinomycetaceae</taxon>
        <taxon>Seinonella</taxon>
    </lineage>
</organism>
<evidence type="ECO:0000313" key="2">
    <source>
        <dbReference type="Proteomes" id="UP000184476"/>
    </source>
</evidence>
<dbReference type="RefSeq" id="WP_281248225.1">
    <property type="nucleotide sequence ID" value="NZ_FQVL01000019.1"/>
</dbReference>